<sequence>MPRLFWGILALIVVGAAIFASMLRFDGPPAPAPEVARRVAAVPNAPPAPSSGERIRWRGGLLTVPVAGVARSAIASSWGDPRGGGTRLHRGNDILAPGGTPVLAAADGVVEKVFFSNGGGGNTLYVRSPDGRWSYYYAHLAGYAPGIAEGMRVRAGQPIATVGDTGNAGPGNTHLHFGLSAMAPGERWYQGRAVDPTPLLTGASLADPAARR</sequence>
<dbReference type="Proteomes" id="UP000557739">
    <property type="component" value="Unassembled WGS sequence"/>
</dbReference>
<organism evidence="2 3">
    <name type="scientific">Sphingomonas yantingensis</name>
    <dbReference type="NCBI Taxonomy" id="1241761"/>
    <lineage>
        <taxon>Bacteria</taxon>
        <taxon>Pseudomonadati</taxon>
        <taxon>Pseudomonadota</taxon>
        <taxon>Alphaproteobacteria</taxon>
        <taxon>Sphingomonadales</taxon>
        <taxon>Sphingomonadaceae</taxon>
        <taxon>Sphingomonas</taxon>
    </lineage>
</organism>
<proteinExistence type="predicted"/>
<dbReference type="EMBL" id="JACIJJ010000001">
    <property type="protein sequence ID" value="MBB5697205.1"/>
    <property type="molecule type" value="Genomic_DNA"/>
</dbReference>
<protein>
    <submittedName>
        <fullName evidence="2">Murein DD-endopeptidase MepM/ murein hydrolase activator NlpD</fullName>
    </submittedName>
</protein>
<comment type="caution">
    <text evidence="2">The sequence shown here is derived from an EMBL/GenBank/DDBJ whole genome shotgun (WGS) entry which is preliminary data.</text>
</comment>
<dbReference type="InterPro" id="IPR050570">
    <property type="entry name" value="Cell_wall_metabolism_enzyme"/>
</dbReference>
<accession>A0A7W9AMH6</accession>
<dbReference type="PANTHER" id="PTHR21666:SF268">
    <property type="entry name" value="PEPTIDASE M23 DOMAIN-CONTAINING PROTEIN"/>
    <property type="match status" value="1"/>
</dbReference>
<dbReference type="Pfam" id="PF01551">
    <property type="entry name" value="Peptidase_M23"/>
    <property type="match status" value="1"/>
</dbReference>
<reference evidence="2 3" key="1">
    <citation type="submission" date="2020-08" db="EMBL/GenBank/DDBJ databases">
        <title>Genomic Encyclopedia of Type Strains, Phase IV (KMG-IV): sequencing the most valuable type-strain genomes for metagenomic binning, comparative biology and taxonomic classification.</title>
        <authorList>
            <person name="Goeker M."/>
        </authorList>
    </citation>
    <scope>NUCLEOTIDE SEQUENCE [LARGE SCALE GENOMIC DNA]</scope>
    <source>
        <strain evidence="2 3">DSM 27244</strain>
    </source>
</reference>
<feature type="domain" description="M23ase beta-sheet core" evidence="1">
    <location>
        <begin position="88"/>
        <end position="196"/>
    </location>
</feature>
<dbReference type="CDD" id="cd12797">
    <property type="entry name" value="M23_peptidase"/>
    <property type="match status" value="1"/>
</dbReference>
<evidence type="ECO:0000313" key="3">
    <source>
        <dbReference type="Proteomes" id="UP000557739"/>
    </source>
</evidence>
<name>A0A7W9AMH6_9SPHN</name>
<gene>
    <name evidence="2" type="ORF">FHR19_000530</name>
</gene>
<dbReference type="InterPro" id="IPR011055">
    <property type="entry name" value="Dup_hybrid_motif"/>
</dbReference>
<evidence type="ECO:0000259" key="1">
    <source>
        <dbReference type="Pfam" id="PF01551"/>
    </source>
</evidence>
<dbReference type="RefSeq" id="WP_184023951.1">
    <property type="nucleotide sequence ID" value="NZ_JACIJJ010000001.1"/>
</dbReference>
<keyword evidence="3" id="KW-1185">Reference proteome</keyword>
<evidence type="ECO:0000313" key="2">
    <source>
        <dbReference type="EMBL" id="MBB5697205.1"/>
    </source>
</evidence>
<dbReference type="SUPFAM" id="SSF51261">
    <property type="entry name" value="Duplicated hybrid motif"/>
    <property type="match status" value="1"/>
</dbReference>
<dbReference type="InterPro" id="IPR016047">
    <property type="entry name" value="M23ase_b-sheet_dom"/>
</dbReference>
<dbReference type="GO" id="GO:0004222">
    <property type="term" value="F:metalloendopeptidase activity"/>
    <property type="evidence" value="ECO:0007669"/>
    <property type="project" value="TreeGrafter"/>
</dbReference>
<dbReference type="Gene3D" id="2.70.70.10">
    <property type="entry name" value="Glucose Permease (Domain IIA)"/>
    <property type="match status" value="1"/>
</dbReference>
<dbReference type="AlphaFoldDB" id="A0A7W9AMH6"/>
<dbReference type="PANTHER" id="PTHR21666">
    <property type="entry name" value="PEPTIDASE-RELATED"/>
    <property type="match status" value="1"/>
</dbReference>
<keyword evidence="2" id="KW-0378">Hydrolase</keyword>